<feature type="transmembrane region" description="Helical" evidence="5">
    <location>
        <begin position="124"/>
        <end position="142"/>
    </location>
</feature>
<feature type="transmembrane region" description="Helical" evidence="5">
    <location>
        <begin position="6"/>
        <end position="30"/>
    </location>
</feature>
<feature type="transmembrane region" description="Helical" evidence="5">
    <location>
        <begin position="224"/>
        <end position="239"/>
    </location>
</feature>
<organism evidence="6">
    <name type="scientific">Desulfobacca acetoxidans</name>
    <dbReference type="NCBI Taxonomy" id="60893"/>
    <lineage>
        <taxon>Bacteria</taxon>
        <taxon>Pseudomonadati</taxon>
        <taxon>Thermodesulfobacteriota</taxon>
        <taxon>Desulfobaccia</taxon>
        <taxon>Desulfobaccales</taxon>
        <taxon>Desulfobaccaceae</taxon>
        <taxon>Desulfobacca</taxon>
    </lineage>
</organism>
<feature type="transmembrane region" description="Helical" evidence="5">
    <location>
        <begin position="67"/>
        <end position="88"/>
    </location>
</feature>
<feature type="transmembrane region" description="Helical" evidence="5">
    <location>
        <begin position="175"/>
        <end position="192"/>
    </location>
</feature>
<feature type="transmembrane region" description="Helical" evidence="5">
    <location>
        <begin position="100"/>
        <end position="118"/>
    </location>
</feature>
<proteinExistence type="inferred from homology"/>
<gene>
    <name evidence="6" type="ORF">ENV52_00745</name>
</gene>
<dbReference type="InterPro" id="IPR002781">
    <property type="entry name" value="TM_pro_TauE-like"/>
</dbReference>
<evidence type="ECO:0000256" key="3">
    <source>
        <dbReference type="ARBA" id="ARBA00022989"/>
    </source>
</evidence>
<dbReference type="PANTHER" id="PTHR43701:SF2">
    <property type="entry name" value="MEMBRANE TRANSPORTER PROTEIN YJNA-RELATED"/>
    <property type="match status" value="1"/>
</dbReference>
<dbReference type="InterPro" id="IPR051598">
    <property type="entry name" value="TSUP/Inactive_protease-like"/>
</dbReference>
<evidence type="ECO:0000256" key="2">
    <source>
        <dbReference type="ARBA" id="ARBA00022692"/>
    </source>
</evidence>
<dbReference type="AlphaFoldDB" id="A0A7V6A0V7"/>
<feature type="transmembrane region" description="Helical" evidence="5">
    <location>
        <begin position="42"/>
        <end position="61"/>
    </location>
</feature>
<comment type="similarity">
    <text evidence="5">Belongs to the 4-toluene sulfonate uptake permease (TSUP) (TC 2.A.102) family.</text>
</comment>
<keyword evidence="4 5" id="KW-0472">Membrane</keyword>
<dbReference type="GO" id="GO:0005886">
    <property type="term" value="C:plasma membrane"/>
    <property type="evidence" value="ECO:0007669"/>
    <property type="project" value="UniProtKB-SubCell"/>
</dbReference>
<dbReference type="EMBL" id="DTGR01000015">
    <property type="protein sequence ID" value="HHS28217.1"/>
    <property type="molecule type" value="Genomic_DNA"/>
</dbReference>
<evidence type="ECO:0000256" key="1">
    <source>
        <dbReference type="ARBA" id="ARBA00004141"/>
    </source>
</evidence>
<evidence type="ECO:0000256" key="4">
    <source>
        <dbReference type="ARBA" id="ARBA00023136"/>
    </source>
</evidence>
<evidence type="ECO:0000256" key="5">
    <source>
        <dbReference type="RuleBase" id="RU363041"/>
    </source>
</evidence>
<protein>
    <recommendedName>
        <fullName evidence="5">Probable membrane transporter protein</fullName>
    </recommendedName>
</protein>
<comment type="caution">
    <text evidence="6">The sequence shown here is derived from an EMBL/GenBank/DDBJ whole genome shotgun (WGS) entry which is preliminary data.</text>
</comment>
<keyword evidence="5" id="KW-1003">Cell membrane</keyword>
<comment type="subcellular location">
    <subcellularLocation>
        <location evidence="5">Cell membrane</location>
        <topology evidence="5">Multi-pass membrane protein</topology>
    </subcellularLocation>
    <subcellularLocation>
        <location evidence="1">Membrane</location>
        <topology evidence="1">Multi-pass membrane protein</topology>
    </subcellularLocation>
</comment>
<accession>A0A7V6A0V7</accession>
<keyword evidence="2 5" id="KW-0812">Transmembrane</keyword>
<keyword evidence="3 5" id="KW-1133">Transmembrane helix</keyword>
<feature type="transmembrane region" description="Helical" evidence="5">
    <location>
        <begin position="199"/>
        <end position="218"/>
    </location>
</feature>
<sequence length="256" mass="26685">MMSVLIGVLAGTFGGLAGLGGGVVMIPLMVRFFGFNQHQAHGTSLAALIFTGMTGAVTYSLRGNVDPVAAGVLAATAILTARFGALFAHSLPEWKLKMSFGIFVICVSIILLLKPLYVPSAHAVQGWVWVAVLLACGMAAGFMAGLMGVGGGAIMTPAMVLVLSFSQYLAQGTSLLAMVPAAAVGGYTHWRLGNVVKEVVPGLIVGIIVGTFAGGTLAQWLSEATLRLIFAAVLIWLGLRDIRKSMHLRENFLAVT</sequence>
<evidence type="ECO:0000313" key="6">
    <source>
        <dbReference type="EMBL" id="HHS28217.1"/>
    </source>
</evidence>
<reference evidence="6" key="1">
    <citation type="journal article" date="2020" name="mSystems">
        <title>Genome- and Community-Level Interaction Insights into Carbon Utilization and Element Cycling Functions of Hydrothermarchaeota in Hydrothermal Sediment.</title>
        <authorList>
            <person name="Zhou Z."/>
            <person name="Liu Y."/>
            <person name="Xu W."/>
            <person name="Pan J."/>
            <person name="Luo Z.H."/>
            <person name="Li M."/>
        </authorList>
    </citation>
    <scope>NUCLEOTIDE SEQUENCE [LARGE SCALE GENOMIC DNA]</scope>
    <source>
        <strain evidence="6">SpSt-767</strain>
    </source>
</reference>
<name>A0A7V6A0V7_9BACT</name>
<dbReference type="Pfam" id="PF01925">
    <property type="entry name" value="TauE"/>
    <property type="match status" value="1"/>
</dbReference>
<dbReference type="PANTHER" id="PTHR43701">
    <property type="entry name" value="MEMBRANE TRANSPORTER PROTEIN MJ0441-RELATED"/>
    <property type="match status" value="1"/>
</dbReference>